<dbReference type="SUPFAM" id="SSF56053">
    <property type="entry name" value="Ribosomal protein L6"/>
    <property type="match status" value="2"/>
</dbReference>
<keyword evidence="4" id="KW-1133">Transmembrane helix</keyword>
<protein>
    <submittedName>
        <fullName evidence="6">60s ribosomal protein</fullName>
    </submittedName>
</protein>
<gene>
    <name evidence="6" type="ORF">CSUI_001658</name>
</gene>
<name>A0A2C6LC45_9APIC</name>
<keyword evidence="3" id="KW-0687">Ribonucleoprotein</keyword>
<dbReference type="GO" id="GO:0002181">
    <property type="term" value="P:cytoplasmic translation"/>
    <property type="evidence" value="ECO:0007669"/>
    <property type="project" value="TreeGrafter"/>
</dbReference>
<evidence type="ECO:0000256" key="1">
    <source>
        <dbReference type="ARBA" id="ARBA00009356"/>
    </source>
</evidence>
<organism evidence="6 7">
    <name type="scientific">Cystoisospora suis</name>
    <dbReference type="NCBI Taxonomy" id="483139"/>
    <lineage>
        <taxon>Eukaryota</taxon>
        <taxon>Sar</taxon>
        <taxon>Alveolata</taxon>
        <taxon>Apicomplexa</taxon>
        <taxon>Conoidasida</taxon>
        <taxon>Coccidia</taxon>
        <taxon>Eucoccidiorida</taxon>
        <taxon>Eimeriorina</taxon>
        <taxon>Sarcocystidae</taxon>
        <taxon>Cystoisospora</taxon>
    </lineage>
</organism>
<dbReference type="InterPro" id="IPR000702">
    <property type="entry name" value="Ribosomal_uL6-like"/>
</dbReference>
<evidence type="ECO:0000313" key="7">
    <source>
        <dbReference type="Proteomes" id="UP000221165"/>
    </source>
</evidence>
<feature type="domain" description="Large ribosomal subunit protein uL6 alpha-beta" evidence="5">
    <location>
        <begin position="93"/>
        <end position="166"/>
    </location>
</feature>
<accession>A0A2C6LC45</accession>
<keyword evidence="4" id="KW-0472">Membrane</keyword>
<dbReference type="Gene3D" id="3.90.930.12">
    <property type="entry name" value="Ribosomal protein L6, alpha-beta domain"/>
    <property type="match status" value="2"/>
</dbReference>
<dbReference type="Pfam" id="PF00347">
    <property type="entry name" value="Ribosomal_L6"/>
    <property type="match status" value="2"/>
</dbReference>
<dbReference type="AlphaFoldDB" id="A0A2C6LC45"/>
<reference evidence="6 7" key="1">
    <citation type="journal article" date="2017" name="Int. J. Parasitol.">
        <title>The genome of the protozoan parasite Cystoisospora suis and a reverse vaccinology approach to identify vaccine candidates.</title>
        <authorList>
            <person name="Palmieri N."/>
            <person name="Shrestha A."/>
            <person name="Ruttkowski B."/>
            <person name="Beck T."/>
            <person name="Vogl C."/>
            <person name="Tomley F."/>
            <person name="Blake D.P."/>
            <person name="Joachim A."/>
        </authorList>
    </citation>
    <scope>NUCLEOTIDE SEQUENCE [LARGE SCALE GENOMIC DNA]</scope>
    <source>
        <strain evidence="6 7">Wien I</strain>
    </source>
</reference>
<dbReference type="FunFam" id="3.90.930.12:FF:000003">
    <property type="entry name" value="60S ribosomal protein L9"/>
    <property type="match status" value="1"/>
</dbReference>
<evidence type="ECO:0000313" key="6">
    <source>
        <dbReference type="EMBL" id="PHJ24476.1"/>
    </source>
</evidence>
<sequence length="271" mass="30460">MLSRISCSPNFRCGAGRWQQGSLVFRRDPGLSSGARLLALHATRTHISGLLVPLVRPLRRVFLTFFVGSLFFFPVLIAFPTMKSVYASETITIPEGVTVSAKSRVVTVKGKFGEITRAFRHLPVDIQKTKSGNKLKVEMWYGTRTDLSCIRTLCSHIKNMFTGVTKKFQYKMRFVYAHFPINVNISNNGTVVEIRNFLGEKRVRVVKMLPGVKCEKATNVKDEIALTGTDLELVSRSAALIHQSTLVRRKDIRKFLDGIYVSETSTVEQDA</sequence>
<comment type="similarity">
    <text evidence="1">Belongs to the universal ribosomal protein uL6 family.</text>
</comment>
<dbReference type="GeneID" id="94425074"/>
<dbReference type="OrthoDB" id="10252633at2759"/>
<feature type="domain" description="Large ribosomal subunit protein uL6 alpha-beta" evidence="5">
    <location>
        <begin position="179"/>
        <end position="258"/>
    </location>
</feature>
<dbReference type="Proteomes" id="UP000221165">
    <property type="component" value="Unassembled WGS sequence"/>
</dbReference>
<dbReference type="RefSeq" id="XP_067926149.1">
    <property type="nucleotide sequence ID" value="XM_068061863.1"/>
</dbReference>
<dbReference type="VEuPathDB" id="ToxoDB:CSUI_001658"/>
<keyword evidence="4" id="KW-0812">Transmembrane</keyword>
<dbReference type="PANTHER" id="PTHR11655">
    <property type="entry name" value="60S/50S RIBOSOMAL PROTEIN L6/L9"/>
    <property type="match status" value="1"/>
</dbReference>
<dbReference type="InterPro" id="IPR036789">
    <property type="entry name" value="Ribosomal_uL6-like_a/b-dom_sf"/>
</dbReference>
<comment type="caution">
    <text evidence="6">The sequence shown here is derived from an EMBL/GenBank/DDBJ whole genome shotgun (WGS) entry which is preliminary data.</text>
</comment>
<evidence type="ECO:0000259" key="5">
    <source>
        <dbReference type="Pfam" id="PF00347"/>
    </source>
</evidence>
<evidence type="ECO:0000256" key="3">
    <source>
        <dbReference type="ARBA" id="ARBA00023274"/>
    </source>
</evidence>
<feature type="transmembrane region" description="Helical" evidence="4">
    <location>
        <begin position="61"/>
        <end position="79"/>
    </location>
</feature>
<proteinExistence type="inferred from homology"/>
<dbReference type="PANTHER" id="PTHR11655:SF16">
    <property type="entry name" value="60S RIBOSOMAL PROTEIN L9"/>
    <property type="match status" value="1"/>
</dbReference>
<keyword evidence="7" id="KW-1185">Reference proteome</keyword>
<dbReference type="GO" id="GO:0022625">
    <property type="term" value="C:cytosolic large ribosomal subunit"/>
    <property type="evidence" value="ECO:0007669"/>
    <property type="project" value="TreeGrafter"/>
</dbReference>
<keyword evidence="2 6" id="KW-0689">Ribosomal protein</keyword>
<evidence type="ECO:0000256" key="4">
    <source>
        <dbReference type="SAM" id="Phobius"/>
    </source>
</evidence>
<dbReference type="EMBL" id="MIGC01000671">
    <property type="protein sequence ID" value="PHJ24476.1"/>
    <property type="molecule type" value="Genomic_DNA"/>
</dbReference>
<dbReference type="GO" id="GO:0003735">
    <property type="term" value="F:structural constituent of ribosome"/>
    <property type="evidence" value="ECO:0007669"/>
    <property type="project" value="InterPro"/>
</dbReference>
<evidence type="ECO:0000256" key="2">
    <source>
        <dbReference type="ARBA" id="ARBA00022980"/>
    </source>
</evidence>
<dbReference type="InterPro" id="IPR020040">
    <property type="entry name" value="Ribosomal_uL6_a/b-dom"/>
</dbReference>
<dbReference type="GO" id="GO:0019843">
    <property type="term" value="F:rRNA binding"/>
    <property type="evidence" value="ECO:0007669"/>
    <property type="project" value="InterPro"/>
</dbReference>
<dbReference type="FunFam" id="3.90.930.12:FF:000004">
    <property type="entry name" value="60S ribosomal protein L9"/>
    <property type="match status" value="1"/>
</dbReference>